<evidence type="ECO:0000256" key="1">
    <source>
        <dbReference type="SAM" id="MobiDB-lite"/>
    </source>
</evidence>
<keyword evidence="3" id="KW-1185">Reference proteome</keyword>
<dbReference type="Proteomes" id="UP000499080">
    <property type="component" value="Unassembled WGS sequence"/>
</dbReference>
<dbReference type="PANTHER" id="PTHR38681">
    <property type="entry name" value="RETROVIRUS-RELATED POL POLYPROTEIN FROM TRANSPOSON 412-LIKE PROTEIN-RELATED"/>
    <property type="match status" value="1"/>
</dbReference>
<dbReference type="OrthoDB" id="6117674at2759"/>
<name>A0A4Y2C995_ARAVE</name>
<feature type="region of interest" description="Disordered" evidence="1">
    <location>
        <begin position="130"/>
        <end position="164"/>
    </location>
</feature>
<evidence type="ECO:0000313" key="3">
    <source>
        <dbReference type="Proteomes" id="UP000499080"/>
    </source>
</evidence>
<dbReference type="EMBL" id="BGPR01162430">
    <property type="protein sequence ID" value="GBM00889.1"/>
    <property type="molecule type" value="Genomic_DNA"/>
</dbReference>
<dbReference type="AlphaFoldDB" id="A0A4Y2C995"/>
<gene>
    <name evidence="2" type="ORF">AVEN_228683_1</name>
</gene>
<proteinExistence type="predicted"/>
<accession>A0A4Y2C995</accession>
<sequence length="164" mass="18818">MTSEFHRLNWSTDSVFAFLVSFSGTLFHPTACLPKQTLYRSSYARKLRPVSASHHSSDENSFVHPNLQSASHVFIRRDTIRRLLEQPYQGPYKVLRRKEKFFYIEINGKEATVSTDRLKPAYFLVEPSTPHPSFPDHRSNPVSDSVVTRSGSRVRLTTPFQSSS</sequence>
<protein>
    <submittedName>
        <fullName evidence="2">Uncharacterized protein</fullName>
    </submittedName>
</protein>
<evidence type="ECO:0000313" key="2">
    <source>
        <dbReference type="EMBL" id="GBM00889.1"/>
    </source>
</evidence>
<comment type="caution">
    <text evidence="2">The sequence shown here is derived from an EMBL/GenBank/DDBJ whole genome shotgun (WGS) entry which is preliminary data.</text>
</comment>
<reference evidence="2 3" key="1">
    <citation type="journal article" date="2019" name="Sci. Rep.">
        <title>Orb-weaving spider Araneus ventricosus genome elucidates the spidroin gene catalogue.</title>
        <authorList>
            <person name="Kono N."/>
            <person name="Nakamura H."/>
            <person name="Ohtoshi R."/>
            <person name="Moran D.A.P."/>
            <person name="Shinohara A."/>
            <person name="Yoshida Y."/>
            <person name="Fujiwara M."/>
            <person name="Mori M."/>
            <person name="Tomita M."/>
            <person name="Arakawa K."/>
        </authorList>
    </citation>
    <scope>NUCLEOTIDE SEQUENCE [LARGE SCALE GENOMIC DNA]</scope>
</reference>
<organism evidence="2 3">
    <name type="scientific">Araneus ventricosus</name>
    <name type="common">Orbweaver spider</name>
    <name type="synonym">Epeira ventricosa</name>
    <dbReference type="NCBI Taxonomy" id="182803"/>
    <lineage>
        <taxon>Eukaryota</taxon>
        <taxon>Metazoa</taxon>
        <taxon>Ecdysozoa</taxon>
        <taxon>Arthropoda</taxon>
        <taxon>Chelicerata</taxon>
        <taxon>Arachnida</taxon>
        <taxon>Araneae</taxon>
        <taxon>Araneomorphae</taxon>
        <taxon>Entelegynae</taxon>
        <taxon>Araneoidea</taxon>
        <taxon>Araneidae</taxon>
        <taxon>Araneus</taxon>
    </lineage>
</organism>
<dbReference type="PANTHER" id="PTHR38681:SF1">
    <property type="entry name" value="RETROVIRUS-RELATED POL POLYPROTEIN FROM TRANSPOSON 412-LIKE PROTEIN"/>
    <property type="match status" value="1"/>
</dbReference>
<feature type="compositionally biased region" description="Polar residues" evidence="1">
    <location>
        <begin position="140"/>
        <end position="151"/>
    </location>
</feature>